<feature type="transmembrane region" description="Helical" evidence="1">
    <location>
        <begin position="97"/>
        <end position="116"/>
    </location>
</feature>
<dbReference type="BioCyc" id="AURANTIMONAS:SI859A1_03522-MONOMER"/>
<keyword evidence="1" id="KW-1133">Transmembrane helix</keyword>
<feature type="transmembrane region" description="Helical" evidence="1">
    <location>
        <begin position="62"/>
        <end position="85"/>
    </location>
</feature>
<dbReference type="InterPro" id="IPR008523">
    <property type="entry name" value="DUF805"/>
</dbReference>
<dbReference type="HOGENOM" id="CLU_093674_3_1_5"/>
<comment type="caution">
    <text evidence="2">The sequence shown here is derived from an EMBL/GenBank/DDBJ whole genome shotgun (WGS) entry which is preliminary data.</text>
</comment>
<keyword evidence="1" id="KW-0812">Transmembrane</keyword>
<name>Q1YE95_AURMS</name>
<proteinExistence type="predicted"/>
<keyword evidence="1" id="KW-0472">Membrane</keyword>
<dbReference type="PANTHER" id="PTHR34980">
    <property type="entry name" value="INNER MEMBRANE PROTEIN-RELATED-RELATED"/>
    <property type="match status" value="1"/>
</dbReference>
<dbReference type="EMBL" id="AAPJ01000009">
    <property type="protein sequence ID" value="EAS48504.1"/>
    <property type="molecule type" value="Genomic_DNA"/>
</dbReference>
<keyword evidence="3" id="KW-1185">Reference proteome</keyword>
<protein>
    <recommendedName>
        <fullName evidence="4">DUF805 domain-containing protein</fullName>
    </recommendedName>
</protein>
<organism evidence="2 3">
    <name type="scientific">Aurantimonas manganoxydans (strain ATCC BAA-1229 / DSM 21871 / SI85-9A1)</name>
    <dbReference type="NCBI Taxonomy" id="287752"/>
    <lineage>
        <taxon>Bacteria</taxon>
        <taxon>Pseudomonadati</taxon>
        <taxon>Pseudomonadota</taxon>
        <taxon>Alphaproteobacteria</taxon>
        <taxon>Hyphomicrobiales</taxon>
        <taxon>Aurantimonadaceae</taxon>
        <taxon>Aurantimonas</taxon>
    </lineage>
</organism>
<dbReference type="Proteomes" id="UP000000321">
    <property type="component" value="Unassembled WGS sequence"/>
</dbReference>
<evidence type="ECO:0008006" key="4">
    <source>
        <dbReference type="Google" id="ProtNLM"/>
    </source>
</evidence>
<dbReference type="PANTHER" id="PTHR34980:SF2">
    <property type="entry name" value="INNER MEMBRANE PROTEIN YHAH-RELATED"/>
    <property type="match status" value="1"/>
</dbReference>
<accession>Q1YE95</accession>
<reference evidence="2 3" key="1">
    <citation type="journal article" date="2008" name="Appl. Environ. Microbiol.">
        <title>Genomic insights into Mn(II) oxidation by the marine alphaproteobacterium Aurantimonas sp. strain SI85-9A1.</title>
        <authorList>
            <person name="Dick G.J."/>
            <person name="Podell S."/>
            <person name="Johnson H.A."/>
            <person name="Rivera-Espinoza Y."/>
            <person name="Bernier-Latmani R."/>
            <person name="McCarthy J.K."/>
            <person name="Torpey J.W."/>
            <person name="Clement B.G."/>
            <person name="Gaasterland T."/>
            <person name="Tebo B.M."/>
        </authorList>
    </citation>
    <scope>NUCLEOTIDE SEQUENCE [LARGE SCALE GENOMIC DNA]</scope>
    <source>
        <strain evidence="2 3">SI85-9A1</strain>
    </source>
</reference>
<evidence type="ECO:0000313" key="2">
    <source>
        <dbReference type="EMBL" id="EAS48504.1"/>
    </source>
</evidence>
<feature type="transmembrane region" description="Helical" evidence="1">
    <location>
        <begin position="128"/>
        <end position="149"/>
    </location>
</feature>
<gene>
    <name evidence="2" type="ORF">SI859A1_03522</name>
</gene>
<dbReference type="AlphaFoldDB" id="Q1YE95"/>
<dbReference type="Pfam" id="PF05656">
    <property type="entry name" value="DUF805"/>
    <property type="match status" value="1"/>
</dbReference>
<sequence>MTTPSKTNPAAQVASSVSIGQAGAAGKRPADARGHAMSFTEAIRSVFANYATFRGRAPRSEFWWFALFTLLGNFVLGIFDAILVGPAMGLAPFSGEGYQPLGSIFSLAIFIPSLAVSVRRLHDTGRSGWWFLVNLVPLIGWLVFLYFAVQPSDAANRHGPSPSTGAVVR</sequence>
<evidence type="ECO:0000256" key="1">
    <source>
        <dbReference type="SAM" id="Phobius"/>
    </source>
</evidence>
<dbReference type="GO" id="GO:0005886">
    <property type="term" value="C:plasma membrane"/>
    <property type="evidence" value="ECO:0007669"/>
    <property type="project" value="TreeGrafter"/>
</dbReference>
<evidence type="ECO:0000313" key="3">
    <source>
        <dbReference type="Proteomes" id="UP000000321"/>
    </source>
</evidence>